<dbReference type="EMBL" id="CALLCH030000020">
    <property type="protein sequence ID" value="CAI4219563.1"/>
    <property type="molecule type" value="Genomic_DNA"/>
</dbReference>
<gene>
    <name evidence="3" type="ORF">PPNO1_LOCUS9120</name>
</gene>
<feature type="chain" id="PRO_5040272086" evidence="2">
    <location>
        <begin position="35"/>
        <end position="258"/>
    </location>
</feature>
<name>A0A9P1HCJ6_9PEZI</name>
<keyword evidence="2" id="KW-0732">Signal</keyword>
<sequence length="258" mass="28313">MELVRIRGGLAKMCRESPTLKCIITLLMMLAVVGNTTSPAASQMNAEMHYDLADEISEVFESGNVAPLLCPKPIFLILIRINRLRFQAASDTPPPRGASRSAAEDLLRDIESFTPKEWAATKETFQEDWALLGSVYKSTAALYCVCALQSVSVLPTTAAVNALRAGYRARQRALLEQGMGARRVVHSLVWPLVVAGVDCVGVGASIAIREFVERSLLALGRDIGSFSPRVAKVTLNRYWESGKSTWDECFDRPYAFLA</sequence>
<feature type="signal peptide" evidence="2">
    <location>
        <begin position="1"/>
        <end position="34"/>
    </location>
</feature>
<dbReference type="Proteomes" id="UP000838763">
    <property type="component" value="Unassembled WGS sequence"/>
</dbReference>
<evidence type="ECO:0000256" key="1">
    <source>
        <dbReference type="ARBA" id="ARBA00023242"/>
    </source>
</evidence>
<dbReference type="Pfam" id="PF11951">
    <property type="entry name" value="Fungal_trans_2"/>
    <property type="match status" value="1"/>
</dbReference>
<comment type="caution">
    <text evidence="3">The sequence shown here is derived from an EMBL/GenBank/DDBJ whole genome shotgun (WGS) entry which is preliminary data.</text>
</comment>
<keyword evidence="4" id="KW-1185">Reference proteome</keyword>
<evidence type="ECO:0000313" key="4">
    <source>
        <dbReference type="Proteomes" id="UP000838763"/>
    </source>
</evidence>
<proteinExistence type="predicted"/>
<reference evidence="3" key="1">
    <citation type="submission" date="2022-11" db="EMBL/GenBank/DDBJ databases">
        <authorList>
            <person name="Scott C."/>
            <person name="Bruce N."/>
        </authorList>
    </citation>
    <scope>NUCLEOTIDE SEQUENCE</scope>
</reference>
<dbReference type="AlphaFoldDB" id="A0A9P1HCJ6"/>
<evidence type="ECO:0000256" key="2">
    <source>
        <dbReference type="SAM" id="SignalP"/>
    </source>
</evidence>
<dbReference type="InterPro" id="IPR021858">
    <property type="entry name" value="Fun_TF"/>
</dbReference>
<dbReference type="OrthoDB" id="5386330at2759"/>
<keyword evidence="1" id="KW-0539">Nucleus</keyword>
<accession>A0A9P1HCJ6</accession>
<organism evidence="3 4">
    <name type="scientific">Parascedosporium putredinis</name>
    <dbReference type="NCBI Taxonomy" id="1442378"/>
    <lineage>
        <taxon>Eukaryota</taxon>
        <taxon>Fungi</taxon>
        <taxon>Dikarya</taxon>
        <taxon>Ascomycota</taxon>
        <taxon>Pezizomycotina</taxon>
        <taxon>Sordariomycetes</taxon>
        <taxon>Hypocreomycetidae</taxon>
        <taxon>Microascales</taxon>
        <taxon>Microascaceae</taxon>
        <taxon>Parascedosporium</taxon>
    </lineage>
</organism>
<protein>
    <submittedName>
        <fullName evidence="3">Uncharacterized protein</fullName>
    </submittedName>
</protein>
<evidence type="ECO:0000313" key="3">
    <source>
        <dbReference type="EMBL" id="CAI4219563.1"/>
    </source>
</evidence>